<evidence type="ECO:0000256" key="1">
    <source>
        <dbReference type="SAM" id="MobiDB-lite"/>
    </source>
</evidence>
<dbReference type="OrthoDB" id="10064289at2759"/>
<keyword evidence="3" id="KW-1185">Reference proteome</keyword>
<dbReference type="EMBL" id="LRGB01005004">
    <property type="protein sequence ID" value="KZS02204.1"/>
    <property type="molecule type" value="Genomic_DNA"/>
</dbReference>
<accession>A0A164JCB8</accession>
<reference evidence="2 3" key="1">
    <citation type="submission" date="2016-03" db="EMBL/GenBank/DDBJ databases">
        <title>EvidentialGene: Evidence-directed Construction of Genes on Genomes.</title>
        <authorList>
            <person name="Gilbert D.G."/>
            <person name="Choi J.-H."/>
            <person name="Mockaitis K."/>
            <person name="Colbourne J."/>
            <person name="Pfrender M."/>
        </authorList>
    </citation>
    <scope>NUCLEOTIDE SEQUENCE [LARGE SCALE GENOMIC DNA]</scope>
    <source>
        <strain evidence="2 3">Xinb3</strain>
        <tissue evidence="2">Complete organism</tissue>
    </source>
</reference>
<protein>
    <submittedName>
        <fullName evidence="2">Uncharacterized protein</fullName>
    </submittedName>
</protein>
<organism evidence="2 3">
    <name type="scientific">Daphnia magna</name>
    <dbReference type="NCBI Taxonomy" id="35525"/>
    <lineage>
        <taxon>Eukaryota</taxon>
        <taxon>Metazoa</taxon>
        <taxon>Ecdysozoa</taxon>
        <taxon>Arthropoda</taxon>
        <taxon>Crustacea</taxon>
        <taxon>Branchiopoda</taxon>
        <taxon>Diplostraca</taxon>
        <taxon>Cladocera</taxon>
        <taxon>Anomopoda</taxon>
        <taxon>Daphniidae</taxon>
        <taxon>Daphnia</taxon>
    </lineage>
</organism>
<dbReference type="AlphaFoldDB" id="A0A164JCB8"/>
<name>A0A164JCB8_9CRUS</name>
<gene>
    <name evidence="2" type="ORF">APZ42_000844</name>
</gene>
<feature type="region of interest" description="Disordered" evidence="1">
    <location>
        <begin position="52"/>
        <end position="74"/>
    </location>
</feature>
<sequence>MKHRISKVLQLPVHLKLFGMSLVVVILLFCAVGTWAEDLTAEEQYRPAYRPEYPAHKPPYPEQQYLSHSKPAHPSYPSYPAYPKHCDTKAAPKCAENSTGHWCLTDEEYPVYEVK</sequence>
<feature type="non-terminal residue" evidence="2">
    <location>
        <position position="115"/>
    </location>
</feature>
<comment type="caution">
    <text evidence="2">The sequence shown here is derived from an EMBL/GenBank/DDBJ whole genome shotgun (WGS) entry which is preliminary data.</text>
</comment>
<dbReference type="Proteomes" id="UP000076858">
    <property type="component" value="Unassembled WGS sequence"/>
</dbReference>
<proteinExistence type="predicted"/>
<evidence type="ECO:0000313" key="3">
    <source>
        <dbReference type="Proteomes" id="UP000076858"/>
    </source>
</evidence>
<evidence type="ECO:0000313" key="2">
    <source>
        <dbReference type="EMBL" id="KZS02204.1"/>
    </source>
</evidence>